<dbReference type="SUPFAM" id="SSF55961">
    <property type="entry name" value="Bet v1-like"/>
    <property type="match status" value="1"/>
</dbReference>
<reference evidence="1" key="1">
    <citation type="submission" date="2013-08" db="EMBL/GenBank/DDBJ databases">
        <authorList>
            <person name="Mendez C."/>
            <person name="Richter M."/>
            <person name="Ferrer M."/>
            <person name="Sanchez J."/>
        </authorList>
    </citation>
    <scope>NUCLEOTIDE SEQUENCE</scope>
</reference>
<dbReference type="EMBL" id="AUZY01010659">
    <property type="protein sequence ID" value="EQD37692.1"/>
    <property type="molecule type" value="Genomic_DNA"/>
</dbReference>
<name>T0Z0J4_9ZZZZ</name>
<evidence type="ECO:0000313" key="1">
    <source>
        <dbReference type="EMBL" id="EQD37692.1"/>
    </source>
</evidence>
<comment type="caution">
    <text evidence="1">The sequence shown here is derived from an EMBL/GenBank/DDBJ whole genome shotgun (WGS) entry which is preliminary data.</text>
</comment>
<organism evidence="1">
    <name type="scientific">mine drainage metagenome</name>
    <dbReference type="NCBI Taxonomy" id="410659"/>
    <lineage>
        <taxon>unclassified sequences</taxon>
        <taxon>metagenomes</taxon>
        <taxon>ecological metagenomes</taxon>
    </lineage>
</organism>
<protein>
    <submittedName>
        <fullName evidence="1">Uncharacterized protein</fullName>
    </submittedName>
</protein>
<sequence length="124" mass="13400">MNCPFPLQEAVPLFTPMGERLWAQGWDPAFPAPAADDSEPGTIFQTDHAGRLSIWTVIHRNPGGAMGYATTTPGDRAGTVAVSCQPMGSGTRVTVSYDLTALTPTANDELTRFAMDYPDFLAHW</sequence>
<feature type="non-terminal residue" evidence="1">
    <location>
        <position position="124"/>
    </location>
</feature>
<dbReference type="AlphaFoldDB" id="T0Z0J4"/>
<gene>
    <name evidence="1" type="ORF">B1B_16027</name>
</gene>
<reference evidence="1" key="2">
    <citation type="journal article" date="2014" name="ISME J.">
        <title>Microbial stratification in low pH oxic and suboxic macroscopic growths along an acid mine drainage.</title>
        <authorList>
            <person name="Mendez-Garcia C."/>
            <person name="Mesa V."/>
            <person name="Sprenger R.R."/>
            <person name="Richter M."/>
            <person name="Diez M.S."/>
            <person name="Solano J."/>
            <person name="Bargiela R."/>
            <person name="Golyshina O.V."/>
            <person name="Manteca A."/>
            <person name="Ramos J.L."/>
            <person name="Gallego J.R."/>
            <person name="Llorente I."/>
            <person name="Martins Dos Santos V.A."/>
            <person name="Jensen O.N."/>
            <person name="Pelaez A.I."/>
            <person name="Sanchez J."/>
            <person name="Ferrer M."/>
        </authorList>
    </citation>
    <scope>NUCLEOTIDE SEQUENCE</scope>
</reference>
<proteinExistence type="predicted"/>
<accession>T0Z0J4</accession>